<reference evidence="3" key="1">
    <citation type="journal article" date="2019" name="Int. J. Syst. Evol. Microbiol.">
        <title>The Global Catalogue of Microorganisms (GCM) 10K type strain sequencing project: providing services to taxonomists for standard genome sequencing and annotation.</title>
        <authorList>
            <consortium name="The Broad Institute Genomics Platform"/>
            <consortium name="The Broad Institute Genome Sequencing Center for Infectious Disease"/>
            <person name="Wu L."/>
            <person name="Ma J."/>
        </authorList>
    </citation>
    <scope>NUCLEOTIDE SEQUENCE [LARGE SCALE GENOMIC DNA]</scope>
    <source>
        <strain evidence="3">JCM 17938</strain>
    </source>
</reference>
<dbReference type="InterPro" id="IPR036390">
    <property type="entry name" value="WH_DNA-bd_sf"/>
</dbReference>
<dbReference type="SMART" id="SM00347">
    <property type="entry name" value="HTH_MARR"/>
    <property type="match status" value="1"/>
</dbReference>
<sequence>MTYSIHILNRMHALYDVRMTSGAESEDDAILDGIGPAFSRLRRRVPTSRRDASRNLILNIVTAGDGEMTVGGVAEELGVDQSVASRMVSDCIAAGHLLRAASQQDGRRTVLKVTPEGAAARDGFAKAQRLAFEEITRDWPAEERLQFARLLLRYVEDGARLRRQEHHEPG</sequence>
<dbReference type="InterPro" id="IPR000835">
    <property type="entry name" value="HTH_MarR-typ"/>
</dbReference>
<dbReference type="Pfam" id="PF12802">
    <property type="entry name" value="MarR_2"/>
    <property type="match status" value="1"/>
</dbReference>
<dbReference type="Gene3D" id="1.10.10.10">
    <property type="entry name" value="Winged helix-like DNA-binding domain superfamily/Winged helix DNA-binding domain"/>
    <property type="match status" value="1"/>
</dbReference>
<accession>A0ABP8TSX4</accession>
<organism evidence="2 3">
    <name type="scientific">Actinoallomurus liliacearum</name>
    <dbReference type="NCBI Taxonomy" id="1080073"/>
    <lineage>
        <taxon>Bacteria</taxon>
        <taxon>Bacillati</taxon>
        <taxon>Actinomycetota</taxon>
        <taxon>Actinomycetes</taxon>
        <taxon>Streptosporangiales</taxon>
        <taxon>Thermomonosporaceae</taxon>
        <taxon>Actinoallomurus</taxon>
    </lineage>
</organism>
<feature type="domain" description="HTH marR-type" evidence="1">
    <location>
        <begin position="47"/>
        <end position="144"/>
    </location>
</feature>
<keyword evidence="3" id="KW-1185">Reference proteome</keyword>
<evidence type="ECO:0000313" key="2">
    <source>
        <dbReference type="EMBL" id="GAA4615697.1"/>
    </source>
</evidence>
<dbReference type="InterPro" id="IPR036388">
    <property type="entry name" value="WH-like_DNA-bd_sf"/>
</dbReference>
<name>A0ABP8TSX4_9ACTN</name>
<protein>
    <submittedName>
        <fullName evidence="2">MarR family winged helix-turn-helix transcriptional regulator</fullName>
    </submittedName>
</protein>
<dbReference type="PANTHER" id="PTHR33164">
    <property type="entry name" value="TRANSCRIPTIONAL REGULATOR, MARR FAMILY"/>
    <property type="match status" value="1"/>
</dbReference>
<dbReference type="PANTHER" id="PTHR33164:SF57">
    <property type="entry name" value="MARR-FAMILY TRANSCRIPTIONAL REGULATOR"/>
    <property type="match status" value="1"/>
</dbReference>
<gene>
    <name evidence="2" type="ORF">GCM10023195_69380</name>
</gene>
<dbReference type="Proteomes" id="UP001500212">
    <property type="component" value="Unassembled WGS sequence"/>
</dbReference>
<comment type="caution">
    <text evidence="2">The sequence shown here is derived from an EMBL/GenBank/DDBJ whole genome shotgun (WGS) entry which is preliminary data.</text>
</comment>
<proteinExistence type="predicted"/>
<dbReference type="SUPFAM" id="SSF46785">
    <property type="entry name" value="Winged helix' DNA-binding domain"/>
    <property type="match status" value="1"/>
</dbReference>
<evidence type="ECO:0000313" key="3">
    <source>
        <dbReference type="Proteomes" id="UP001500212"/>
    </source>
</evidence>
<dbReference type="EMBL" id="BAABHJ010000030">
    <property type="protein sequence ID" value="GAA4615697.1"/>
    <property type="molecule type" value="Genomic_DNA"/>
</dbReference>
<dbReference type="InterPro" id="IPR039422">
    <property type="entry name" value="MarR/SlyA-like"/>
</dbReference>
<evidence type="ECO:0000259" key="1">
    <source>
        <dbReference type="SMART" id="SM00347"/>
    </source>
</evidence>